<feature type="region of interest" description="Disordered" evidence="1">
    <location>
        <begin position="1"/>
        <end position="68"/>
    </location>
</feature>
<proteinExistence type="predicted"/>
<dbReference type="Proteomes" id="UP000244962">
    <property type="component" value="Unassembled WGS sequence"/>
</dbReference>
<keyword evidence="3" id="KW-1185">Reference proteome</keyword>
<dbReference type="EMBL" id="QEFB01000004">
    <property type="protein sequence ID" value="PWC07576.1"/>
    <property type="molecule type" value="Genomic_DNA"/>
</dbReference>
<protein>
    <submittedName>
        <fullName evidence="2">Uncharacterized protein</fullName>
    </submittedName>
</protein>
<evidence type="ECO:0000256" key="1">
    <source>
        <dbReference type="SAM" id="MobiDB-lite"/>
    </source>
</evidence>
<evidence type="ECO:0000313" key="2">
    <source>
        <dbReference type="EMBL" id="PWC07576.1"/>
    </source>
</evidence>
<name>A0A2U1TFC9_9MICO</name>
<comment type="caution">
    <text evidence="2">The sequence shown here is derived from an EMBL/GenBank/DDBJ whole genome shotgun (WGS) entry which is preliminary data.</text>
</comment>
<organism evidence="2 3">
    <name type="scientific">Mycetocola zhujimingii</name>
    <dbReference type="NCBI Taxonomy" id="2079792"/>
    <lineage>
        <taxon>Bacteria</taxon>
        <taxon>Bacillati</taxon>
        <taxon>Actinomycetota</taxon>
        <taxon>Actinomycetes</taxon>
        <taxon>Micrococcales</taxon>
        <taxon>Microbacteriaceae</taxon>
        <taxon>Mycetocola</taxon>
    </lineage>
</organism>
<dbReference type="AlphaFoldDB" id="A0A2U1TFC9"/>
<evidence type="ECO:0000313" key="3">
    <source>
        <dbReference type="Proteomes" id="UP000244962"/>
    </source>
</evidence>
<dbReference type="RefSeq" id="WP_108962524.1">
    <property type="nucleotide sequence ID" value="NZ_QEFB01000004.1"/>
</dbReference>
<sequence>MSDNTGDLGPDSTIPDHKTGLAAGYTGEPSSFEPEEDPEHRSDDTDADPDAGADAAAGIQTGDKRIES</sequence>
<accession>A0A2U1TFC9</accession>
<reference evidence="3" key="1">
    <citation type="submission" date="2018-04" db="EMBL/GenBank/DDBJ databases">
        <authorList>
            <person name="Liu S."/>
            <person name="Wang Z."/>
            <person name="Li J."/>
        </authorList>
    </citation>
    <scope>NUCLEOTIDE SEQUENCE [LARGE SCALE GENOMIC DNA]</scope>
    <source>
        <strain evidence="3">622</strain>
    </source>
</reference>
<gene>
    <name evidence="2" type="ORF">DF223_05950</name>
</gene>